<dbReference type="EMBL" id="BK032863">
    <property type="protein sequence ID" value="DAF64571.1"/>
    <property type="molecule type" value="Genomic_DNA"/>
</dbReference>
<proteinExistence type="predicted"/>
<name>A0A8S5TN63_9CAUD</name>
<organism evidence="1">
    <name type="scientific">Siphoviridae sp. ctFH16</name>
    <dbReference type="NCBI Taxonomy" id="2827817"/>
    <lineage>
        <taxon>Viruses</taxon>
        <taxon>Duplodnaviria</taxon>
        <taxon>Heunggongvirae</taxon>
        <taxon>Uroviricota</taxon>
        <taxon>Caudoviricetes</taxon>
    </lineage>
</organism>
<protein>
    <submittedName>
        <fullName evidence="1">Uncharacterized protein</fullName>
    </submittedName>
</protein>
<evidence type="ECO:0000313" key="1">
    <source>
        <dbReference type="EMBL" id="DAF64571.1"/>
    </source>
</evidence>
<reference evidence="1" key="1">
    <citation type="journal article" date="2021" name="Proc. Natl. Acad. Sci. U.S.A.">
        <title>A Catalog of Tens of Thousands of Viruses from Human Metagenomes Reveals Hidden Associations with Chronic Diseases.</title>
        <authorList>
            <person name="Tisza M.J."/>
            <person name="Buck C.B."/>
        </authorList>
    </citation>
    <scope>NUCLEOTIDE SEQUENCE</scope>
    <source>
        <strain evidence="1">CtFH16</strain>
    </source>
</reference>
<accession>A0A8S5TN63</accession>
<sequence length="54" mass="6342">MIFNNKGTEVKVELNLGKTPSKVRNELIKDMLNFFKECQKEHSELQCTLFVKLQ</sequence>